<evidence type="ECO:0000256" key="8">
    <source>
        <dbReference type="SAM" id="Phobius"/>
    </source>
</evidence>
<dbReference type="InterPro" id="IPR051223">
    <property type="entry name" value="Polycystin"/>
</dbReference>
<dbReference type="InterPro" id="IPR000203">
    <property type="entry name" value="GPS"/>
</dbReference>
<name>A0AAV7KW10_PLEWA</name>
<keyword evidence="6" id="KW-1015">Disulfide bond</keyword>
<feature type="transmembrane region" description="Helical" evidence="8">
    <location>
        <begin position="534"/>
        <end position="554"/>
    </location>
</feature>
<dbReference type="InterPro" id="IPR046338">
    <property type="entry name" value="GAIN_dom_sf"/>
</dbReference>
<dbReference type="PANTHER" id="PTHR10877">
    <property type="entry name" value="POLYCYSTIN FAMILY MEMBER"/>
    <property type="match status" value="1"/>
</dbReference>
<dbReference type="InterPro" id="IPR001024">
    <property type="entry name" value="PLAT/LH2_dom"/>
</dbReference>
<protein>
    <recommendedName>
        <fullName evidence="14">Polycystic kidney disease protein 1-like 2</fullName>
    </recommendedName>
</protein>
<dbReference type="InterPro" id="IPR014010">
    <property type="entry name" value="REJ_dom"/>
</dbReference>
<keyword evidence="5 8" id="KW-0472">Membrane</keyword>
<proteinExistence type="inferred from homology"/>
<dbReference type="FunFam" id="2.60.60.20:FF:000008">
    <property type="entry name" value="Polycystic kidney disease 1-like 2, isoform CRA_a"/>
    <property type="match status" value="1"/>
</dbReference>
<gene>
    <name evidence="12" type="ORF">NDU88_002649</name>
</gene>
<dbReference type="CDD" id="cd01752">
    <property type="entry name" value="PLAT_polycystin"/>
    <property type="match status" value="1"/>
</dbReference>
<reference evidence="12" key="1">
    <citation type="journal article" date="2022" name="bioRxiv">
        <title>Sequencing and chromosome-scale assembly of the giantPleurodeles waltlgenome.</title>
        <authorList>
            <person name="Brown T."/>
            <person name="Elewa A."/>
            <person name="Iarovenko S."/>
            <person name="Subramanian E."/>
            <person name="Araus A.J."/>
            <person name="Petzold A."/>
            <person name="Susuki M."/>
            <person name="Suzuki K.-i.T."/>
            <person name="Hayashi T."/>
            <person name="Toyoda A."/>
            <person name="Oliveira C."/>
            <person name="Osipova E."/>
            <person name="Leigh N.D."/>
            <person name="Simon A."/>
            <person name="Yun M.H."/>
        </authorList>
    </citation>
    <scope>NUCLEOTIDE SEQUENCE</scope>
    <source>
        <strain evidence="12">20211129_DDA</strain>
        <tissue evidence="12">Liver</tissue>
    </source>
</reference>
<accession>A0AAV7KW10</accession>
<organism evidence="12 13">
    <name type="scientific">Pleurodeles waltl</name>
    <name type="common">Iberian ribbed newt</name>
    <dbReference type="NCBI Taxonomy" id="8319"/>
    <lineage>
        <taxon>Eukaryota</taxon>
        <taxon>Metazoa</taxon>
        <taxon>Chordata</taxon>
        <taxon>Craniata</taxon>
        <taxon>Vertebrata</taxon>
        <taxon>Euteleostomi</taxon>
        <taxon>Amphibia</taxon>
        <taxon>Batrachia</taxon>
        <taxon>Caudata</taxon>
        <taxon>Salamandroidea</taxon>
        <taxon>Salamandridae</taxon>
        <taxon>Pleurodelinae</taxon>
        <taxon>Pleurodeles</taxon>
    </lineage>
</organism>
<evidence type="ECO:0000256" key="5">
    <source>
        <dbReference type="ARBA" id="ARBA00023136"/>
    </source>
</evidence>
<dbReference type="PROSITE" id="PS50095">
    <property type="entry name" value="PLAT"/>
    <property type="match status" value="1"/>
</dbReference>
<dbReference type="EMBL" id="JANPWB010000016">
    <property type="protein sequence ID" value="KAJ1082484.1"/>
    <property type="molecule type" value="Genomic_DNA"/>
</dbReference>
<dbReference type="GO" id="GO:0050982">
    <property type="term" value="P:detection of mechanical stimulus"/>
    <property type="evidence" value="ECO:0007669"/>
    <property type="project" value="TreeGrafter"/>
</dbReference>
<sequence>MPYLRKELLIQSVLSQQLLNTVENLQSALLMGKMPDDEPTVLRAPSVTMYINRLQTENLDKTSVKIANSSTASFSLPSVSSFSIPGDSEETVDLRMMSFTVNPFSASDGFEISGAVGGLSLTSTDGQVIPVNGLKEPVEIILPRPSTSPEDTALLAVGNTTALQINVTSFDASLVVHVEPEEGLPLVLYLANGYHPNETSYDIKTQLPHSQSNGGELYTWILSPEDLVFGEGTYYLTVQQELQSDLAKRNNISVRITCFISQCVYWNEDHGNWSSFGCQVGPKTTPSSTQCLCSHLTFFGSSFFVMPNAIDVTKTLELFATFVDNPVVVTTVGCIVVLYVLVLIWARRKDIQDNAKVSITILEDNDPFAQYRYFVTVYTGHRRGAATTSKVTITLYGCEGESEPHHLHDPEKPVFERGGVDIFVLTTLFPLGDLQSIRLWHDNSGERPSWYVNRVLVHDVAVDQKWYFLCNSWLSIDVGECVLDKVFSVATEEDMRQFSNIFFMKTSKGFRDGHIWYSVFSRSPRSPFTRAQRVSCCFSLLLCTMLTSIMFWGVPTDPAEQKMDL</sequence>
<dbReference type="Gene3D" id="2.60.220.50">
    <property type="match status" value="1"/>
</dbReference>
<evidence type="ECO:0000256" key="7">
    <source>
        <dbReference type="PROSITE-ProRule" id="PRU00152"/>
    </source>
</evidence>
<dbReference type="PROSITE" id="PS50221">
    <property type="entry name" value="GAIN_B"/>
    <property type="match status" value="1"/>
</dbReference>
<dbReference type="SUPFAM" id="SSF49723">
    <property type="entry name" value="Lipase/lipooxygenase domain (PLAT/LH2 domain)"/>
    <property type="match status" value="1"/>
</dbReference>
<dbReference type="Pfam" id="PF01477">
    <property type="entry name" value="PLAT"/>
    <property type="match status" value="1"/>
</dbReference>
<dbReference type="SMART" id="SM00308">
    <property type="entry name" value="LH2"/>
    <property type="match status" value="1"/>
</dbReference>
<dbReference type="Pfam" id="PF01825">
    <property type="entry name" value="GPS"/>
    <property type="match status" value="1"/>
</dbReference>
<evidence type="ECO:0000256" key="4">
    <source>
        <dbReference type="ARBA" id="ARBA00022989"/>
    </source>
</evidence>
<evidence type="ECO:0000259" key="10">
    <source>
        <dbReference type="PROSITE" id="PS50221"/>
    </source>
</evidence>
<keyword evidence="3 8" id="KW-0812">Transmembrane</keyword>
<dbReference type="GO" id="GO:0005262">
    <property type="term" value="F:calcium channel activity"/>
    <property type="evidence" value="ECO:0007669"/>
    <property type="project" value="TreeGrafter"/>
</dbReference>
<feature type="domain" description="GAIN-B" evidence="10">
    <location>
        <begin position="143"/>
        <end position="311"/>
    </location>
</feature>
<feature type="domain" description="PLAT" evidence="9">
    <location>
        <begin position="371"/>
        <end position="488"/>
    </location>
</feature>
<feature type="non-terminal residue" evidence="12">
    <location>
        <position position="565"/>
    </location>
</feature>
<dbReference type="PROSITE" id="PS51111">
    <property type="entry name" value="REJ"/>
    <property type="match status" value="1"/>
</dbReference>
<dbReference type="Gene3D" id="2.60.60.20">
    <property type="entry name" value="PLAT/LH2 domain"/>
    <property type="match status" value="1"/>
</dbReference>
<comment type="similarity">
    <text evidence="2">Belongs to the polycystin family.</text>
</comment>
<evidence type="ECO:0000256" key="1">
    <source>
        <dbReference type="ARBA" id="ARBA00004370"/>
    </source>
</evidence>
<dbReference type="AlphaFoldDB" id="A0AAV7KW10"/>
<dbReference type="Proteomes" id="UP001066276">
    <property type="component" value="Chromosome 12"/>
</dbReference>
<comment type="subcellular location">
    <subcellularLocation>
        <location evidence="1">Membrane</location>
    </subcellularLocation>
</comment>
<keyword evidence="13" id="KW-1185">Reference proteome</keyword>
<dbReference type="InterPro" id="IPR057244">
    <property type="entry name" value="GAIN_B"/>
</dbReference>
<dbReference type="InterPro" id="IPR042060">
    <property type="entry name" value="PLAT_polycystin1"/>
</dbReference>
<evidence type="ECO:0000256" key="3">
    <source>
        <dbReference type="ARBA" id="ARBA00022692"/>
    </source>
</evidence>
<evidence type="ECO:0000256" key="2">
    <source>
        <dbReference type="ARBA" id="ARBA00007200"/>
    </source>
</evidence>
<dbReference type="PANTHER" id="PTHR10877:SF134">
    <property type="entry name" value="POLYCYSTIN-1-LIKE PROTEIN 2"/>
    <property type="match status" value="1"/>
</dbReference>
<feature type="transmembrane region" description="Helical" evidence="8">
    <location>
        <begin position="327"/>
        <end position="346"/>
    </location>
</feature>
<evidence type="ECO:0000259" key="9">
    <source>
        <dbReference type="PROSITE" id="PS50095"/>
    </source>
</evidence>
<dbReference type="InterPro" id="IPR036392">
    <property type="entry name" value="PLAT/LH2_dom_sf"/>
</dbReference>
<dbReference type="GO" id="GO:0016020">
    <property type="term" value="C:membrane"/>
    <property type="evidence" value="ECO:0007669"/>
    <property type="project" value="UniProtKB-SubCell"/>
</dbReference>
<comment type="caution">
    <text evidence="7">Lacks conserved residue(s) required for the propagation of feature annotation.</text>
</comment>
<keyword evidence="4 8" id="KW-1133">Transmembrane helix</keyword>
<evidence type="ECO:0000313" key="13">
    <source>
        <dbReference type="Proteomes" id="UP001066276"/>
    </source>
</evidence>
<dbReference type="SMART" id="SM00303">
    <property type="entry name" value="GPS"/>
    <property type="match status" value="1"/>
</dbReference>
<evidence type="ECO:0000259" key="11">
    <source>
        <dbReference type="PROSITE" id="PS51111"/>
    </source>
</evidence>
<evidence type="ECO:0000313" key="12">
    <source>
        <dbReference type="EMBL" id="KAJ1082484.1"/>
    </source>
</evidence>
<comment type="caution">
    <text evidence="12">The sequence shown here is derived from an EMBL/GenBank/DDBJ whole genome shotgun (WGS) entry which is preliminary data.</text>
</comment>
<evidence type="ECO:0000256" key="6">
    <source>
        <dbReference type="ARBA" id="ARBA00023157"/>
    </source>
</evidence>
<evidence type="ECO:0008006" key="14">
    <source>
        <dbReference type="Google" id="ProtNLM"/>
    </source>
</evidence>
<feature type="domain" description="REJ" evidence="11">
    <location>
        <begin position="1"/>
        <end position="103"/>
    </location>
</feature>